<accession>A0A6L2NS20</accession>
<name>A0A6L2NS20_TANCI</name>
<dbReference type="AlphaFoldDB" id="A0A6L2NS20"/>
<evidence type="ECO:0008006" key="2">
    <source>
        <dbReference type="Google" id="ProtNLM"/>
    </source>
</evidence>
<gene>
    <name evidence="1" type="ORF">Tci_061159</name>
</gene>
<proteinExistence type="predicted"/>
<evidence type="ECO:0000313" key="1">
    <source>
        <dbReference type="EMBL" id="GEU89181.1"/>
    </source>
</evidence>
<sequence>MQKKDDEDELLLSIFKQIHINLPFLEAMIQRPKGSNVQKDLLLQKEKLKKAASSVKLSEECSAIIQRSLPRKEGNPGIFTLPYLIRPLAVDFVVLEMDEDELVLIILGQPFLIIARDVSKYSRNNYLHCVDHTTKLVQEQWVDTIDHDGTCVEAEEDGDPNEVHAVSFYPGT</sequence>
<comment type="caution">
    <text evidence="1">The sequence shown here is derived from an EMBL/GenBank/DDBJ whole genome shotgun (WGS) entry which is preliminary data.</text>
</comment>
<dbReference type="EMBL" id="BKCJ010009906">
    <property type="protein sequence ID" value="GEU89181.1"/>
    <property type="molecule type" value="Genomic_DNA"/>
</dbReference>
<protein>
    <recommendedName>
        <fullName evidence="2">Reverse transcriptase domain-containing protein</fullName>
    </recommendedName>
</protein>
<organism evidence="1">
    <name type="scientific">Tanacetum cinerariifolium</name>
    <name type="common">Dalmatian daisy</name>
    <name type="synonym">Chrysanthemum cinerariifolium</name>
    <dbReference type="NCBI Taxonomy" id="118510"/>
    <lineage>
        <taxon>Eukaryota</taxon>
        <taxon>Viridiplantae</taxon>
        <taxon>Streptophyta</taxon>
        <taxon>Embryophyta</taxon>
        <taxon>Tracheophyta</taxon>
        <taxon>Spermatophyta</taxon>
        <taxon>Magnoliopsida</taxon>
        <taxon>eudicotyledons</taxon>
        <taxon>Gunneridae</taxon>
        <taxon>Pentapetalae</taxon>
        <taxon>asterids</taxon>
        <taxon>campanulids</taxon>
        <taxon>Asterales</taxon>
        <taxon>Asteraceae</taxon>
        <taxon>Asteroideae</taxon>
        <taxon>Anthemideae</taxon>
        <taxon>Anthemidinae</taxon>
        <taxon>Tanacetum</taxon>
    </lineage>
</organism>
<reference evidence="1" key="1">
    <citation type="journal article" date="2019" name="Sci. Rep.">
        <title>Draft genome of Tanacetum cinerariifolium, the natural source of mosquito coil.</title>
        <authorList>
            <person name="Yamashiro T."/>
            <person name="Shiraishi A."/>
            <person name="Satake H."/>
            <person name="Nakayama K."/>
        </authorList>
    </citation>
    <scope>NUCLEOTIDE SEQUENCE</scope>
</reference>